<dbReference type="PANTHER" id="PTHR13412">
    <property type="entry name" value="T-CELL IMMUNOMODULATORY PROTEIN HOMOLOG"/>
    <property type="match status" value="1"/>
</dbReference>
<organism evidence="9 10">
    <name type="scientific">Trichinella zimbabwensis</name>
    <dbReference type="NCBI Taxonomy" id="268475"/>
    <lineage>
        <taxon>Eukaryota</taxon>
        <taxon>Metazoa</taxon>
        <taxon>Ecdysozoa</taxon>
        <taxon>Nematoda</taxon>
        <taxon>Enoplea</taxon>
        <taxon>Dorylaimia</taxon>
        <taxon>Trichinellida</taxon>
        <taxon>Trichinellidae</taxon>
        <taxon>Trichinella</taxon>
    </lineage>
</organism>
<keyword evidence="3 7" id="KW-0812">Transmembrane</keyword>
<feature type="transmembrane region" description="Helical" evidence="7">
    <location>
        <begin position="610"/>
        <end position="631"/>
    </location>
</feature>
<comment type="caution">
    <text evidence="9">The sequence shown here is derived from an EMBL/GenBank/DDBJ whole genome shotgun (WGS) entry which is preliminary data.</text>
</comment>
<sequence>MITTIFAMHYYYNVCVVVLRLVRRCWWVLCVSGALTLSRLFSNLCYRFLDSIRSRKVVSRIQSLLMLHFLKSIVLCQIWYSVISVVVGCSVLHCDGSKLSGIVTEIDGEVLAYVDLDRNHFFDLVVKVKPNILQFYLAEENGSGFMLADSFTIQLLWNRNIVNVAVGNFDGDIYPDLLVTTKDIVSTNSSKVHVCFGSERQFFCDSQTYDIEDEPQLVDCDCDQKSDFLALLSNGSIACFISGRSGRQFVEQRFMVELTSPVRRPFSVAFVDVTADLIPELVLMTDTVKSGSLVGFEVWTINKTSRSWVHLVGEIEPLQEPRKQLLPLSSSTKIGQPLFEDFNADGLIDMMVPVLTETDSTMMVWSDGRWSAWTLNTTDSNGVIWRLVVEPDQSSTFSLQVGDYLHSGYPAMLAVLEDANRQRAAFLMTNYPSQRQFRIDNRLPFYLDSSLTSAAFYDLSEDGFLDVMLLRNVTGRSSSLFILSERTLQSSFLKIQICWPLPFGIHLMYWPGSSVQLQLTTWSGTVKSWAGALMYSTAYKSLLLPYKIIGTGKRMWNDNGLKVGVAAWSKATFEKQDLLPITRTYVNPYPADKPKHWKLTQNTIWSRTRIFTGSIIAFGTILVLSVIIVFVEIRQWRLRMLGEDEEMLIPRISTGRR</sequence>
<evidence type="ECO:0000256" key="1">
    <source>
        <dbReference type="ARBA" id="ARBA00004479"/>
    </source>
</evidence>
<evidence type="ECO:0000313" key="10">
    <source>
        <dbReference type="Proteomes" id="UP000055024"/>
    </source>
</evidence>
<comment type="subcellular location">
    <subcellularLocation>
        <location evidence="1">Membrane</location>
        <topology evidence="1">Single-pass type I membrane protein</topology>
    </subcellularLocation>
</comment>
<dbReference type="PANTHER" id="PTHR13412:SF0">
    <property type="entry name" value="T-CELL IMMUNOMODULATORY PROTEIN"/>
    <property type="match status" value="1"/>
</dbReference>
<evidence type="ECO:0000256" key="7">
    <source>
        <dbReference type="SAM" id="Phobius"/>
    </source>
</evidence>
<evidence type="ECO:0000256" key="3">
    <source>
        <dbReference type="ARBA" id="ARBA00022692"/>
    </source>
</evidence>
<gene>
    <name evidence="9" type="primary">Itfg1</name>
    <name evidence="9" type="ORF">T11_9604</name>
</gene>
<keyword evidence="10" id="KW-1185">Reference proteome</keyword>
<dbReference type="AlphaFoldDB" id="A0A0V1I228"/>
<dbReference type="SUPFAM" id="SSF69318">
    <property type="entry name" value="Integrin alpha N-terminal domain"/>
    <property type="match status" value="2"/>
</dbReference>
<dbReference type="STRING" id="268475.A0A0V1I228"/>
<reference evidence="9 10" key="1">
    <citation type="submission" date="2015-01" db="EMBL/GenBank/DDBJ databases">
        <title>Evolution of Trichinella species and genotypes.</title>
        <authorList>
            <person name="Korhonen P.K."/>
            <person name="Edoardo P."/>
            <person name="Giuseppe L.R."/>
            <person name="Gasser R.B."/>
        </authorList>
    </citation>
    <scope>NUCLEOTIDE SEQUENCE [LARGE SCALE GENOMIC DNA]</scope>
    <source>
        <strain evidence="9">ISS1029</strain>
    </source>
</reference>
<proteinExistence type="inferred from homology"/>
<dbReference type="OrthoDB" id="60315at2759"/>
<dbReference type="InterPro" id="IPR028994">
    <property type="entry name" value="Integrin_alpha_N"/>
</dbReference>
<dbReference type="InterPro" id="IPR057089">
    <property type="entry name" value="C2_TIP"/>
</dbReference>
<dbReference type="GO" id="GO:0005886">
    <property type="term" value="C:plasma membrane"/>
    <property type="evidence" value="ECO:0007669"/>
    <property type="project" value="TreeGrafter"/>
</dbReference>
<evidence type="ECO:0000256" key="2">
    <source>
        <dbReference type="ARBA" id="ARBA00006496"/>
    </source>
</evidence>
<evidence type="ECO:0000256" key="5">
    <source>
        <dbReference type="ARBA" id="ARBA00023136"/>
    </source>
</evidence>
<evidence type="ECO:0000256" key="4">
    <source>
        <dbReference type="ARBA" id="ARBA00022989"/>
    </source>
</evidence>
<protein>
    <submittedName>
        <fullName evidence="9">T-cell immunomodulatory protein</fullName>
    </submittedName>
</protein>
<evidence type="ECO:0000259" key="8">
    <source>
        <dbReference type="Pfam" id="PF23122"/>
    </source>
</evidence>
<dbReference type="Proteomes" id="UP000055024">
    <property type="component" value="Unassembled WGS sequence"/>
</dbReference>
<dbReference type="Pfam" id="PF23122">
    <property type="entry name" value="C2_ITFG1"/>
    <property type="match status" value="1"/>
</dbReference>
<name>A0A0V1I228_9BILA</name>
<keyword evidence="4 7" id="KW-1133">Transmembrane helix</keyword>
<accession>A0A0V1I228</accession>
<dbReference type="EMBL" id="JYDP01000009">
    <property type="protein sequence ID" value="KRZ16860.1"/>
    <property type="molecule type" value="Genomic_DNA"/>
</dbReference>
<feature type="domain" description="T-cell immunomodulatory protein TIP C2" evidence="8">
    <location>
        <begin position="509"/>
        <end position="599"/>
    </location>
</feature>
<evidence type="ECO:0000256" key="6">
    <source>
        <dbReference type="ARBA" id="ARBA00023180"/>
    </source>
</evidence>
<keyword evidence="6" id="KW-0325">Glycoprotein</keyword>
<comment type="similarity">
    <text evidence="2">Belongs to the TIP family.</text>
</comment>
<keyword evidence="5 7" id="KW-0472">Membrane</keyword>
<evidence type="ECO:0000313" key="9">
    <source>
        <dbReference type="EMBL" id="KRZ16860.1"/>
    </source>
</evidence>
<dbReference type="InterPro" id="IPR024881">
    <property type="entry name" value="Tip"/>
</dbReference>